<evidence type="ECO:0000313" key="8">
    <source>
        <dbReference type="EMBL" id="MFC5438434.1"/>
    </source>
</evidence>
<feature type="chain" id="PRO_5045102810" evidence="6">
    <location>
        <begin position="25"/>
        <end position="123"/>
    </location>
</feature>
<proteinExistence type="predicted"/>
<accession>A0ABW0JQR1</accession>
<protein>
    <submittedName>
        <fullName evidence="8">C-type cytochrome</fullName>
    </submittedName>
</protein>
<dbReference type="InterPro" id="IPR009056">
    <property type="entry name" value="Cyt_c-like_dom"/>
</dbReference>
<evidence type="ECO:0000256" key="4">
    <source>
        <dbReference type="PROSITE-ProRule" id="PRU00433"/>
    </source>
</evidence>
<dbReference type="PROSITE" id="PS51007">
    <property type="entry name" value="CYTC"/>
    <property type="match status" value="1"/>
</dbReference>
<dbReference type="Proteomes" id="UP001596018">
    <property type="component" value="Unassembled WGS sequence"/>
</dbReference>
<dbReference type="Gene3D" id="1.10.760.10">
    <property type="entry name" value="Cytochrome c-like domain"/>
    <property type="match status" value="1"/>
</dbReference>
<dbReference type="SUPFAM" id="SSF46626">
    <property type="entry name" value="Cytochrome c"/>
    <property type="match status" value="1"/>
</dbReference>
<dbReference type="RefSeq" id="WP_377337518.1">
    <property type="nucleotide sequence ID" value="NZ_JALBWS010000015.1"/>
</dbReference>
<evidence type="ECO:0000313" key="9">
    <source>
        <dbReference type="Proteomes" id="UP001596018"/>
    </source>
</evidence>
<evidence type="ECO:0000256" key="5">
    <source>
        <dbReference type="SAM" id="MobiDB-lite"/>
    </source>
</evidence>
<feature type="compositionally biased region" description="Basic and acidic residues" evidence="5">
    <location>
        <begin position="60"/>
        <end position="69"/>
    </location>
</feature>
<feature type="domain" description="Cytochrome c" evidence="7">
    <location>
        <begin position="26"/>
        <end position="118"/>
    </location>
</feature>
<keyword evidence="6" id="KW-0732">Signal</keyword>
<organism evidence="8 9">
    <name type="scientific">Rhodanobacter ginsenosidimutans</name>
    <dbReference type="NCBI Taxonomy" id="490571"/>
    <lineage>
        <taxon>Bacteria</taxon>
        <taxon>Pseudomonadati</taxon>
        <taxon>Pseudomonadota</taxon>
        <taxon>Gammaproteobacteria</taxon>
        <taxon>Lysobacterales</taxon>
        <taxon>Rhodanobacteraceae</taxon>
        <taxon>Rhodanobacter</taxon>
    </lineage>
</organism>
<feature type="region of interest" description="Disordered" evidence="5">
    <location>
        <begin position="50"/>
        <end position="77"/>
    </location>
</feature>
<sequence length="123" mass="12913">MNIRTLFLAGTLSLASLAALPVFAADATANSAKVYDTYCVQCHGTNRDGNGINSTAMAVKPRDHTDTKGMGDTPDEELHKAIKSGGGAVNKSVLMPRWDGVLSDAEIDGLVSYLRVVSKSGSK</sequence>
<keyword evidence="2 4" id="KW-0479">Metal-binding</keyword>
<evidence type="ECO:0000256" key="6">
    <source>
        <dbReference type="SAM" id="SignalP"/>
    </source>
</evidence>
<keyword evidence="9" id="KW-1185">Reference proteome</keyword>
<evidence type="ECO:0000256" key="3">
    <source>
        <dbReference type="ARBA" id="ARBA00023004"/>
    </source>
</evidence>
<dbReference type="EMBL" id="JBHSMM010000001">
    <property type="protein sequence ID" value="MFC5438434.1"/>
    <property type="molecule type" value="Genomic_DNA"/>
</dbReference>
<keyword evidence="1 4" id="KW-0349">Heme</keyword>
<evidence type="ECO:0000256" key="2">
    <source>
        <dbReference type="ARBA" id="ARBA00022723"/>
    </source>
</evidence>
<name>A0ABW0JQR1_9GAMM</name>
<evidence type="ECO:0000256" key="1">
    <source>
        <dbReference type="ARBA" id="ARBA00022617"/>
    </source>
</evidence>
<keyword evidence="3 4" id="KW-0408">Iron</keyword>
<feature type="signal peptide" evidence="6">
    <location>
        <begin position="1"/>
        <end position="24"/>
    </location>
</feature>
<reference evidence="9" key="1">
    <citation type="journal article" date="2019" name="Int. J. Syst. Evol. Microbiol.">
        <title>The Global Catalogue of Microorganisms (GCM) 10K type strain sequencing project: providing services to taxonomists for standard genome sequencing and annotation.</title>
        <authorList>
            <consortium name="The Broad Institute Genomics Platform"/>
            <consortium name="The Broad Institute Genome Sequencing Center for Infectious Disease"/>
            <person name="Wu L."/>
            <person name="Ma J."/>
        </authorList>
    </citation>
    <scope>NUCLEOTIDE SEQUENCE [LARGE SCALE GENOMIC DNA]</scope>
    <source>
        <strain evidence="9">KACC 12822</strain>
    </source>
</reference>
<comment type="caution">
    <text evidence="8">The sequence shown here is derived from an EMBL/GenBank/DDBJ whole genome shotgun (WGS) entry which is preliminary data.</text>
</comment>
<evidence type="ECO:0000259" key="7">
    <source>
        <dbReference type="PROSITE" id="PS51007"/>
    </source>
</evidence>
<dbReference type="Pfam" id="PF13442">
    <property type="entry name" value="Cytochrome_CBB3"/>
    <property type="match status" value="1"/>
</dbReference>
<gene>
    <name evidence="8" type="ORF">ACFPK0_00255</name>
</gene>
<dbReference type="InterPro" id="IPR036909">
    <property type="entry name" value="Cyt_c-like_dom_sf"/>
</dbReference>